<evidence type="ECO:0000313" key="3">
    <source>
        <dbReference type="Proteomes" id="UP001217918"/>
    </source>
</evidence>
<dbReference type="AlphaFoldDB" id="A0AAD9HYG4"/>
<evidence type="ECO:0000313" key="2">
    <source>
        <dbReference type="EMBL" id="KAK2067894.1"/>
    </source>
</evidence>
<proteinExistence type="predicted"/>
<gene>
    <name evidence="2" type="ORF">P8C59_001595</name>
</gene>
<evidence type="ECO:0000256" key="1">
    <source>
        <dbReference type="SAM" id="MobiDB-lite"/>
    </source>
</evidence>
<dbReference type="EMBL" id="JAQQPM010000001">
    <property type="protein sequence ID" value="KAK2067894.1"/>
    <property type="molecule type" value="Genomic_DNA"/>
</dbReference>
<accession>A0AAD9HYG4</accession>
<sequence length="77" mass="8202">MQAYLVAALRRAAKQCAVFALLRSGGAPGIMYCQGREDGVREWVATVQTTSSSRNPGPREGSRIGGSEPWVIHPCAA</sequence>
<protein>
    <submittedName>
        <fullName evidence="2">Uncharacterized protein</fullName>
    </submittedName>
</protein>
<keyword evidence="3" id="KW-1185">Reference proteome</keyword>
<dbReference type="Proteomes" id="UP001217918">
    <property type="component" value="Unassembled WGS sequence"/>
</dbReference>
<feature type="region of interest" description="Disordered" evidence="1">
    <location>
        <begin position="48"/>
        <end position="68"/>
    </location>
</feature>
<reference evidence="2" key="1">
    <citation type="journal article" date="2023" name="Mol. Plant Microbe Interact.">
        <title>Elucidating the Obligate Nature and Biological Capacity of an Invasive Fungal Corn Pathogen.</title>
        <authorList>
            <person name="MacCready J.S."/>
            <person name="Roggenkamp E.M."/>
            <person name="Gdanetz K."/>
            <person name="Chilvers M.I."/>
        </authorList>
    </citation>
    <scope>NUCLEOTIDE SEQUENCE</scope>
    <source>
        <strain evidence="2">PM02</strain>
    </source>
</reference>
<name>A0AAD9HYG4_9PEZI</name>
<organism evidence="2 3">
    <name type="scientific">Phyllachora maydis</name>
    <dbReference type="NCBI Taxonomy" id="1825666"/>
    <lineage>
        <taxon>Eukaryota</taxon>
        <taxon>Fungi</taxon>
        <taxon>Dikarya</taxon>
        <taxon>Ascomycota</taxon>
        <taxon>Pezizomycotina</taxon>
        <taxon>Sordariomycetes</taxon>
        <taxon>Sordariomycetidae</taxon>
        <taxon>Phyllachorales</taxon>
        <taxon>Phyllachoraceae</taxon>
        <taxon>Phyllachora</taxon>
    </lineage>
</organism>
<comment type="caution">
    <text evidence="2">The sequence shown here is derived from an EMBL/GenBank/DDBJ whole genome shotgun (WGS) entry which is preliminary data.</text>
</comment>